<dbReference type="AlphaFoldDB" id="A0A518ERS0"/>
<evidence type="ECO:0000256" key="1">
    <source>
        <dbReference type="SAM" id="Phobius"/>
    </source>
</evidence>
<evidence type="ECO:0000259" key="2">
    <source>
        <dbReference type="Pfam" id="PF18902"/>
    </source>
</evidence>
<evidence type="ECO:0000313" key="4">
    <source>
        <dbReference type="Proteomes" id="UP000320390"/>
    </source>
</evidence>
<keyword evidence="1" id="KW-0812">Transmembrane</keyword>
<name>A0A518ERS0_9BACT</name>
<feature type="transmembrane region" description="Helical" evidence="1">
    <location>
        <begin position="105"/>
        <end position="128"/>
    </location>
</feature>
<reference evidence="3 4" key="1">
    <citation type="submission" date="2019-02" db="EMBL/GenBank/DDBJ databases">
        <title>Deep-cultivation of Planctomycetes and their phenomic and genomic characterization uncovers novel biology.</title>
        <authorList>
            <person name="Wiegand S."/>
            <person name="Jogler M."/>
            <person name="Boedeker C."/>
            <person name="Pinto D."/>
            <person name="Vollmers J."/>
            <person name="Rivas-Marin E."/>
            <person name="Kohn T."/>
            <person name="Peeters S.H."/>
            <person name="Heuer A."/>
            <person name="Rast P."/>
            <person name="Oberbeckmann S."/>
            <person name="Bunk B."/>
            <person name="Jeske O."/>
            <person name="Meyerdierks A."/>
            <person name="Storesund J.E."/>
            <person name="Kallscheuer N."/>
            <person name="Luecker S."/>
            <person name="Lage O.M."/>
            <person name="Pohl T."/>
            <person name="Merkel B.J."/>
            <person name="Hornburger P."/>
            <person name="Mueller R.-W."/>
            <person name="Bruemmer F."/>
            <person name="Labrenz M."/>
            <person name="Spormann A.M."/>
            <person name="Op den Camp H."/>
            <person name="Overmann J."/>
            <person name="Amann R."/>
            <person name="Jetten M.S.M."/>
            <person name="Mascher T."/>
            <person name="Medema M.H."/>
            <person name="Devos D.P."/>
            <person name="Kaster A.-K."/>
            <person name="Ovreas L."/>
            <person name="Rohde M."/>
            <person name="Galperin M.Y."/>
            <person name="Jogler C."/>
        </authorList>
    </citation>
    <scope>NUCLEOTIDE SEQUENCE [LARGE SCALE GENOMIC DNA]</scope>
    <source>
        <strain evidence="3 4">Poly30</strain>
    </source>
</reference>
<sequence>MAPTPRFSRFSIRGGRRATIQRGEEAEGSYVDVYSTWVLFWVLWVALMNIGDSFFTMVHLQAGGVEVNPVAAAMLKTGCFGFVFLKAVLIGVALLVLTLHKNFQLARFGLGLSTAAYTALVIYHLTLFE</sequence>
<feature type="transmembrane region" description="Helical" evidence="1">
    <location>
        <begin position="38"/>
        <end position="58"/>
    </location>
</feature>
<keyword evidence="1" id="KW-0472">Membrane</keyword>
<dbReference type="EMBL" id="CP036434">
    <property type="protein sequence ID" value="QDV06787.1"/>
    <property type="molecule type" value="Genomic_DNA"/>
</dbReference>
<keyword evidence="1" id="KW-1133">Transmembrane helix</keyword>
<accession>A0A518ERS0</accession>
<proteinExistence type="predicted"/>
<organism evidence="3 4">
    <name type="scientific">Saltatorellus ferox</name>
    <dbReference type="NCBI Taxonomy" id="2528018"/>
    <lineage>
        <taxon>Bacteria</taxon>
        <taxon>Pseudomonadati</taxon>
        <taxon>Planctomycetota</taxon>
        <taxon>Planctomycetia</taxon>
        <taxon>Planctomycetia incertae sedis</taxon>
        <taxon>Saltatorellus</taxon>
    </lineage>
</organism>
<protein>
    <recommendedName>
        <fullName evidence="2">DUF5658 domain-containing protein</fullName>
    </recommendedName>
</protein>
<dbReference type="InterPro" id="IPR043717">
    <property type="entry name" value="DUF5658"/>
</dbReference>
<feature type="transmembrane region" description="Helical" evidence="1">
    <location>
        <begin position="79"/>
        <end position="99"/>
    </location>
</feature>
<feature type="domain" description="DUF5658" evidence="2">
    <location>
        <begin position="44"/>
        <end position="128"/>
    </location>
</feature>
<dbReference type="Proteomes" id="UP000320390">
    <property type="component" value="Chromosome"/>
</dbReference>
<dbReference type="Pfam" id="PF18902">
    <property type="entry name" value="DUF5658"/>
    <property type="match status" value="1"/>
</dbReference>
<evidence type="ECO:0000313" key="3">
    <source>
        <dbReference type="EMBL" id="QDV06787.1"/>
    </source>
</evidence>
<gene>
    <name evidence="3" type="ORF">Poly30_23020</name>
</gene>
<keyword evidence="4" id="KW-1185">Reference proteome</keyword>